<dbReference type="Proteomes" id="UP000199603">
    <property type="component" value="Unassembled WGS sequence"/>
</dbReference>
<dbReference type="InterPro" id="IPR006881">
    <property type="entry name" value="RepA_C"/>
</dbReference>
<protein>
    <submittedName>
        <fullName evidence="1">RepA protein</fullName>
    </submittedName>
</protein>
<gene>
    <name evidence="1" type="ORF">SAMN04488509_11535</name>
</gene>
<reference evidence="1 2" key="1">
    <citation type="submission" date="2016-10" db="EMBL/GenBank/DDBJ databases">
        <authorList>
            <person name="de Groot N.N."/>
        </authorList>
    </citation>
    <scope>NUCLEOTIDE SEQUENCE [LARGE SCALE GENOMIC DNA]</scope>
    <source>
        <strain evidence="1 2">DSM 16957</strain>
    </source>
</reference>
<keyword evidence="2" id="KW-1185">Reference proteome</keyword>
<accession>A0A1G6ZQM2</accession>
<dbReference type="STRING" id="265719.SAMN04488509_11535"/>
<sequence>MRPLEWVACAPPSLLPVNTATETSLLPARPKRDRAATIIARRTAELANIWSETPREAGSFAYMARVLAQATLPHSEPEGLTYSRTNGNLTLVVTTTPDAGGLPYGSLPRLLLAWITSEVVTKRSREISLGHNVSEFMRDKLGMAMTGGKNGTITRLREQLQRLTHATFKVVYRDAEVHAVSKGWDPIEESATWWQPHANSRQQDLFESRLLLGQKFFDEICTSAVPLDWRVLKHFQKSPMRIDIAIWLPHRLHELKKDAFIPWGALATQFGAEYKEPRQFKAAFLKALADVLRVYEGARVDVCDAGLRLRPSPILSAGRRRSACVYWCRSPQNSIPPTVSA</sequence>
<evidence type="ECO:0000313" key="2">
    <source>
        <dbReference type="Proteomes" id="UP000199603"/>
    </source>
</evidence>
<proteinExistence type="predicted"/>
<dbReference type="EMBL" id="FNAG01000015">
    <property type="protein sequence ID" value="SDE04829.1"/>
    <property type="molecule type" value="Genomic_DNA"/>
</dbReference>
<organism evidence="1 2">
    <name type="scientific">Aquimonas voraii</name>
    <dbReference type="NCBI Taxonomy" id="265719"/>
    <lineage>
        <taxon>Bacteria</taxon>
        <taxon>Pseudomonadati</taxon>
        <taxon>Pseudomonadota</taxon>
        <taxon>Gammaproteobacteria</taxon>
        <taxon>Lysobacterales</taxon>
        <taxon>Lysobacteraceae</taxon>
        <taxon>Aquimonas</taxon>
    </lineage>
</organism>
<dbReference type="Pfam" id="PF04796">
    <property type="entry name" value="RepA_C"/>
    <property type="match status" value="1"/>
</dbReference>
<dbReference type="AlphaFoldDB" id="A0A1G6ZQM2"/>
<evidence type="ECO:0000313" key="1">
    <source>
        <dbReference type="EMBL" id="SDE04829.1"/>
    </source>
</evidence>
<name>A0A1G6ZQM2_9GAMM</name>